<keyword evidence="3" id="KW-1185">Reference proteome</keyword>
<dbReference type="RefSeq" id="WP_290362287.1">
    <property type="nucleotide sequence ID" value="NZ_JAUFQU010000001.1"/>
</dbReference>
<dbReference type="EMBL" id="JAUFQU010000001">
    <property type="protein sequence ID" value="MDN3706155.1"/>
    <property type="molecule type" value="Genomic_DNA"/>
</dbReference>
<organism evidence="2 3">
    <name type="scientific">Paenimyroides ceti</name>
    <dbReference type="NCBI Taxonomy" id="395087"/>
    <lineage>
        <taxon>Bacteria</taxon>
        <taxon>Pseudomonadati</taxon>
        <taxon>Bacteroidota</taxon>
        <taxon>Flavobacteriia</taxon>
        <taxon>Flavobacteriales</taxon>
        <taxon>Flavobacteriaceae</taxon>
        <taxon>Paenimyroides</taxon>
    </lineage>
</organism>
<evidence type="ECO:0000313" key="2">
    <source>
        <dbReference type="EMBL" id="MDN3706155.1"/>
    </source>
</evidence>
<feature type="compositionally biased region" description="Basic and acidic residues" evidence="1">
    <location>
        <begin position="91"/>
        <end position="107"/>
    </location>
</feature>
<feature type="region of interest" description="Disordered" evidence="1">
    <location>
        <begin position="91"/>
        <end position="125"/>
    </location>
</feature>
<proteinExistence type="predicted"/>
<name>A0ABT8CPM2_9FLAO</name>
<accession>A0ABT8CPM2</accession>
<dbReference type="Proteomes" id="UP001242368">
    <property type="component" value="Unassembled WGS sequence"/>
</dbReference>
<reference evidence="3" key="1">
    <citation type="journal article" date="2019" name="Int. J. Syst. Evol. Microbiol.">
        <title>The Global Catalogue of Microorganisms (GCM) 10K type strain sequencing project: providing services to taxonomists for standard genome sequencing and annotation.</title>
        <authorList>
            <consortium name="The Broad Institute Genomics Platform"/>
            <consortium name="The Broad Institute Genome Sequencing Center for Infectious Disease"/>
            <person name="Wu L."/>
            <person name="Ma J."/>
        </authorList>
    </citation>
    <scope>NUCLEOTIDE SEQUENCE [LARGE SCALE GENOMIC DNA]</scope>
    <source>
        <strain evidence="3">CECT 7184</strain>
    </source>
</reference>
<protein>
    <recommendedName>
        <fullName evidence="4">RHS repeat-associated core domain-containing protein</fullName>
    </recommendedName>
</protein>
<evidence type="ECO:0008006" key="4">
    <source>
        <dbReference type="Google" id="ProtNLM"/>
    </source>
</evidence>
<sequence length="232" mass="26243">MDMLGELAYNQTPYQYGFNNPILWEDRTGLFPSAWKAYVFAATEGIKDDYKIEYNAGLGGYVLTITSGEFKGDKFYDNTILMPDLVMDKTEKGKGGGKSDKRGKNEDGIVFATNTGENGPLKPDKGSRNGKIWDVSLIYFLVNAFVGPQTKIGYETDYNDKIQNNYVTVEYETFILGVTPYYPAKHRAMKMMKDTMLLKSDIKKIDLNRKGIQDSIKATEKAKQLNKELNLE</sequence>
<evidence type="ECO:0000313" key="3">
    <source>
        <dbReference type="Proteomes" id="UP001242368"/>
    </source>
</evidence>
<comment type="caution">
    <text evidence="2">The sequence shown here is derived from an EMBL/GenBank/DDBJ whole genome shotgun (WGS) entry which is preliminary data.</text>
</comment>
<gene>
    <name evidence="2" type="ORF">QW060_03340</name>
</gene>
<evidence type="ECO:0000256" key="1">
    <source>
        <dbReference type="SAM" id="MobiDB-lite"/>
    </source>
</evidence>